<dbReference type="EMBL" id="JBHTAT010000001">
    <property type="protein sequence ID" value="MFC7255126.1"/>
    <property type="molecule type" value="Genomic_DNA"/>
</dbReference>
<dbReference type="InterPro" id="IPR018644">
    <property type="entry name" value="DUF2071"/>
</dbReference>
<name>A0ABD5ZY17_9EURY</name>
<keyword evidence="3" id="KW-1185">Reference proteome</keyword>
<protein>
    <submittedName>
        <fullName evidence="2">DUF2071 domain-containing protein</fullName>
    </submittedName>
</protein>
<reference evidence="2 3" key="1">
    <citation type="journal article" date="2019" name="Int. J. Syst. Evol. Microbiol.">
        <title>The Global Catalogue of Microorganisms (GCM) 10K type strain sequencing project: providing services to taxonomists for standard genome sequencing and annotation.</title>
        <authorList>
            <consortium name="The Broad Institute Genomics Platform"/>
            <consortium name="The Broad Institute Genome Sequencing Center for Infectious Disease"/>
            <person name="Wu L."/>
            <person name="Ma J."/>
        </authorList>
    </citation>
    <scope>NUCLEOTIDE SEQUENCE [LARGE SCALE GENOMIC DNA]</scope>
    <source>
        <strain evidence="2 3">GX21</strain>
    </source>
</reference>
<proteinExistence type="predicted"/>
<feature type="region of interest" description="Disordered" evidence="1">
    <location>
        <begin position="49"/>
        <end position="73"/>
    </location>
</feature>
<organism evidence="2 3">
    <name type="scientific">Haloplanus litoreus</name>
    <dbReference type="NCBI Taxonomy" id="767515"/>
    <lineage>
        <taxon>Archaea</taxon>
        <taxon>Methanobacteriati</taxon>
        <taxon>Methanobacteriota</taxon>
        <taxon>Stenosarchaea group</taxon>
        <taxon>Halobacteria</taxon>
        <taxon>Halobacteriales</taxon>
        <taxon>Haloferacaceae</taxon>
        <taxon>Haloplanus</taxon>
    </lineage>
</organism>
<dbReference type="Pfam" id="PF09844">
    <property type="entry name" value="DUF2071"/>
    <property type="match status" value="1"/>
</dbReference>
<dbReference type="AlphaFoldDB" id="A0ABD5ZY17"/>
<dbReference type="Proteomes" id="UP001596434">
    <property type="component" value="Unassembled WGS sequence"/>
</dbReference>
<evidence type="ECO:0000313" key="2">
    <source>
        <dbReference type="EMBL" id="MFC7255126.1"/>
    </source>
</evidence>
<evidence type="ECO:0000313" key="3">
    <source>
        <dbReference type="Proteomes" id="UP001596434"/>
    </source>
</evidence>
<sequence length="73" mass="7972">MTDTPNLVASVQPTWAAPLTMCWEDVWFAHRPVDPWVVAPTLPEGLTVDTRDCDPLMHDSPGSGVTAGRISRV</sequence>
<comment type="caution">
    <text evidence="2">The sequence shown here is derived from an EMBL/GenBank/DDBJ whole genome shotgun (WGS) entry which is preliminary data.</text>
</comment>
<accession>A0ABD5ZY17</accession>
<evidence type="ECO:0000256" key="1">
    <source>
        <dbReference type="SAM" id="MobiDB-lite"/>
    </source>
</evidence>
<gene>
    <name evidence="2" type="ORF">ACFQKE_07430</name>
</gene>
<dbReference type="RefSeq" id="WP_379703334.1">
    <property type="nucleotide sequence ID" value="NZ_JBHTAT010000001.1"/>
</dbReference>